<reference evidence="4" key="1">
    <citation type="submission" date="2025-08" db="UniProtKB">
        <authorList>
            <consortium name="RefSeq"/>
        </authorList>
    </citation>
    <scope>IDENTIFICATION</scope>
    <source>
        <tissue evidence="4">Gonads</tissue>
    </source>
</reference>
<keyword evidence="3" id="KW-1185">Reference proteome</keyword>
<feature type="compositionally biased region" description="Basic and acidic residues" evidence="1">
    <location>
        <begin position="1"/>
        <end position="14"/>
    </location>
</feature>
<feature type="region of interest" description="Disordered" evidence="1">
    <location>
        <begin position="144"/>
        <end position="165"/>
    </location>
</feature>
<evidence type="ECO:0000259" key="2">
    <source>
        <dbReference type="SMART" id="SM00955"/>
    </source>
</evidence>
<dbReference type="InterPro" id="IPR050180">
    <property type="entry name" value="RNR_Ribonuclease"/>
</dbReference>
<dbReference type="Proteomes" id="UP000504635">
    <property type="component" value="Unplaced"/>
</dbReference>
<feature type="compositionally biased region" description="Basic residues" evidence="1">
    <location>
        <begin position="15"/>
        <end position="26"/>
    </location>
</feature>
<dbReference type="GO" id="GO:0006402">
    <property type="term" value="P:mRNA catabolic process"/>
    <property type="evidence" value="ECO:0007669"/>
    <property type="project" value="TreeGrafter"/>
</dbReference>
<dbReference type="GO" id="GO:0000175">
    <property type="term" value="F:3'-5'-RNA exonuclease activity"/>
    <property type="evidence" value="ECO:0007669"/>
    <property type="project" value="TreeGrafter"/>
</dbReference>
<gene>
    <name evidence="4" type="primary">LOC115874889</name>
</gene>
<dbReference type="PANTHER" id="PTHR23355:SF9">
    <property type="entry name" value="DIS3-LIKE EXONUCLEASE 2"/>
    <property type="match status" value="1"/>
</dbReference>
<dbReference type="Gene3D" id="2.40.50.700">
    <property type="match status" value="1"/>
</dbReference>
<dbReference type="Gene3D" id="2.40.50.690">
    <property type="match status" value="1"/>
</dbReference>
<dbReference type="GO" id="GO:0003723">
    <property type="term" value="F:RNA binding"/>
    <property type="evidence" value="ECO:0007669"/>
    <property type="project" value="InterPro"/>
</dbReference>
<dbReference type="InterPro" id="IPR012340">
    <property type="entry name" value="NA-bd_OB-fold"/>
</dbReference>
<dbReference type="Pfam" id="PF00773">
    <property type="entry name" value="RNB"/>
    <property type="match status" value="1"/>
</dbReference>
<dbReference type="SUPFAM" id="SSF50249">
    <property type="entry name" value="Nucleic acid-binding proteins"/>
    <property type="match status" value="2"/>
</dbReference>
<dbReference type="KEGG" id="soy:115874889"/>
<dbReference type="GeneID" id="115874889"/>
<accession>A0A6J2X536</accession>
<proteinExistence type="predicted"/>
<dbReference type="PROSITE" id="PS01175">
    <property type="entry name" value="RIBONUCLEASE_II"/>
    <property type="match status" value="1"/>
</dbReference>
<dbReference type="GO" id="GO:0010587">
    <property type="term" value="P:miRNA catabolic process"/>
    <property type="evidence" value="ECO:0007669"/>
    <property type="project" value="TreeGrafter"/>
</dbReference>
<organism evidence="3 4">
    <name type="scientific">Sitophilus oryzae</name>
    <name type="common">Rice weevil</name>
    <name type="synonym">Curculio oryzae</name>
    <dbReference type="NCBI Taxonomy" id="7048"/>
    <lineage>
        <taxon>Eukaryota</taxon>
        <taxon>Metazoa</taxon>
        <taxon>Ecdysozoa</taxon>
        <taxon>Arthropoda</taxon>
        <taxon>Hexapoda</taxon>
        <taxon>Insecta</taxon>
        <taxon>Pterygota</taxon>
        <taxon>Neoptera</taxon>
        <taxon>Endopterygota</taxon>
        <taxon>Coleoptera</taxon>
        <taxon>Polyphaga</taxon>
        <taxon>Cucujiformia</taxon>
        <taxon>Curculionidae</taxon>
        <taxon>Dryophthorinae</taxon>
        <taxon>Sitophilus</taxon>
    </lineage>
</organism>
<dbReference type="RefSeq" id="XP_030746049.1">
    <property type="nucleotide sequence ID" value="XM_030890189.1"/>
</dbReference>
<sequence length="780" mass="90273">MDEEQEKVLKNIDQKKKKRRRFRKSKIRDSDKDVASISRYFNNLSTGKLESLMIQSTVHDDGQETDNKSNITFQFDIYPVQNKLKYCYFKQRNRRQKYINLKSYLGSDKTYIFVTKIFLNQYNSQVEQILEDNTSEVGKNVKNMDNKSGRSIKKEKHKHKKTGRRKLSEGKFPSYLKEEEVLEGLQNGNLVKGFLRINPKSAHNAYVSNKDSSISDYYIKSLIDRNRALEGDEVVLKVKPKIYWEEGQITATVVYILNKVHSRVAVGNIKPIKDNNEFAAFFPRDKRLPSMDIPSTCWPNGFLNKPDLYANVLFSVRMTEWSIPSYAIGVIEETIGISGDLKVETLSILKEFNLDITPFILEDIKEYLPISKTIKQLGNRAQLTKVSVYRQNSNYIIFTREFNTDELPQIRNNFSPKDLSKTVNVLQRIAVNLREARVKNGSLRIDQVKLLFSLNPRTGEPNDFITYENKESHRLIEEFMLLANISVAKKIYDSFPDIAFLRCHEPPKHSMLLDAQRLLERYGVLIDISSSGNINNSFKKYITADLEGLYLNTALDKTRFCRGIVLNHLFAKPMTRANYFCSSIMDNESEFAHYALSVPLYTHFTSPIRRYADIMVHRLLAASLGYSEKPKWETDHVQKVATNCNVQKHNAKRAGEASSDLYLAFYVDKHQPYIQNCVVIDVKDRSFDVIVLKTGSTVRVHQNKCQNNPVWNLEEIRAADINTQKGKKAFRLVLKYPQTSDGLEEMFIIEMFSIVKVKLKRVPNSYKLEGYLLRPTIKTN</sequence>
<dbReference type="InterPro" id="IPR041505">
    <property type="entry name" value="Dis3_CSD2"/>
</dbReference>
<dbReference type="InParanoid" id="A0A6J2X536"/>
<dbReference type="InterPro" id="IPR001900">
    <property type="entry name" value="RNase_II/R"/>
</dbReference>
<dbReference type="Gene3D" id="2.40.50.140">
    <property type="entry name" value="Nucleic acid-binding proteins"/>
    <property type="match status" value="1"/>
</dbReference>
<feature type="region of interest" description="Disordered" evidence="1">
    <location>
        <begin position="1"/>
        <end position="27"/>
    </location>
</feature>
<dbReference type="AlphaFoldDB" id="A0A6J2X536"/>
<dbReference type="SMART" id="SM00955">
    <property type="entry name" value="RNB"/>
    <property type="match status" value="1"/>
</dbReference>
<dbReference type="Pfam" id="PF17849">
    <property type="entry name" value="OB_Dis3"/>
    <property type="match status" value="1"/>
</dbReference>
<dbReference type="GO" id="GO:0000932">
    <property type="term" value="C:P-body"/>
    <property type="evidence" value="ECO:0007669"/>
    <property type="project" value="TreeGrafter"/>
</dbReference>
<name>A0A6J2X536_SITOR</name>
<evidence type="ECO:0000256" key="1">
    <source>
        <dbReference type="SAM" id="MobiDB-lite"/>
    </source>
</evidence>
<feature type="domain" description="RNB" evidence="2">
    <location>
        <begin position="305"/>
        <end position="626"/>
    </location>
</feature>
<evidence type="ECO:0000313" key="4">
    <source>
        <dbReference type="RefSeq" id="XP_030746049.1"/>
    </source>
</evidence>
<protein>
    <submittedName>
        <fullName evidence="4">DIS3-like exonuclease 2</fullName>
    </submittedName>
</protein>
<dbReference type="OrthoDB" id="372421at2759"/>
<feature type="compositionally biased region" description="Basic residues" evidence="1">
    <location>
        <begin position="150"/>
        <end position="165"/>
    </location>
</feature>
<evidence type="ECO:0000313" key="3">
    <source>
        <dbReference type="Proteomes" id="UP000504635"/>
    </source>
</evidence>
<dbReference type="PANTHER" id="PTHR23355">
    <property type="entry name" value="RIBONUCLEASE"/>
    <property type="match status" value="1"/>
</dbReference>
<dbReference type="InterPro" id="IPR022966">
    <property type="entry name" value="RNase_II/R_CS"/>
</dbReference>